<reference evidence="9 10" key="1">
    <citation type="journal article" date="2019" name="Emerg. Microbes Infect.">
        <title>Comprehensive subspecies identification of 175 nontuberculous mycobacteria species based on 7547 genomic profiles.</title>
        <authorList>
            <person name="Matsumoto Y."/>
            <person name="Kinjo T."/>
            <person name="Motooka D."/>
            <person name="Nabeya D."/>
            <person name="Jung N."/>
            <person name="Uechi K."/>
            <person name="Horii T."/>
            <person name="Iida T."/>
            <person name="Fujita J."/>
            <person name="Nakamura S."/>
        </authorList>
    </citation>
    <scope>NUCLEOTIDE SEQUENCE [LARGE SCALE GENOMIC DNA]</scope>
    <source>
        <strain evidence="9 10">JCM 17322</strain>
    </source>
</reference>
<evidence type="ECO:0000256" key="6">
    <source>
        <dbReference type="ARBA" id="ARBA00022801"/>
    </source>
</evidence>
<keyword evidence="6" id="KW-0378">Hydrolase</keyword>
<dbReference type="PROSITE" id="PS51318">
    <property type="entry name" value="TAT"/>
    <property type="match status" value="1"/>
</dbReference>
<sequence>MSNSPFDGMSRREFIAKVTAAGGTAMLAAWAAPIIDKAYAMPVPSGSLQSIQHIVLFMQENHSFDNYFGTRYAVNGFGHDPNNPPPVFRQRGWAPSPTGGRPTDFNNPSLYTLPFRLNTTRGPSLDGECVNDPDHTWIGMHKAWNGGANDMWLPNSIRAVGPRNAPAVMGYYTRADLPVHYMLADKFTICDNYFCSVLGPTIPNRLYWLSATIDPEGNFGGPIVETPGIWPNFKYSWEIMPQALDQAQVSWKVYNSHDVGPINRVLYNGLVSAFKQARDIRSSLWRNGIAPRYPSDFAADVAANRLPQVSWVIGPLLQCEHPALPVSLGGTGIVNVLRILLSNPQVWEKTALIVTYDENGGFFDHVTPPTAPPGTAGEYIPQSIVSNVPDSGGISGPIGLGYRVPCLVISPFSRGGRVDSTVYDHTSQLRLIETRFGVQVPNLTSWRRATTGDMTNAFDFSTFDPGRPYLDTPTLDALPKLPQCVPNVVTGFLDKGTPYRVPYPQQMPVQETGPPA</sequence>
<keyword evidence="4" id="KW-0134">Cell wall</keyword>
<dbReference type="GO" id="GO:0034480">
    <property type="term" value="F:phosphatidylcholine phospholipase C activity"/>
    <property type="evidence" value="ECO:0007669"/>
    <property type="project" value="UniProtKB-EC"/>
</dbReference>
<accession>A0A7I9Y0A8</accession>
<gene>
    <name evidence="9" type="primary">plcA</name>
    <name evidence="9" type="ORF">MBOT_28660</name>
</gene>
<name>A0A7I9Y0A8_9MYCO</name>
<dbReference type="InterPro" id="IPR017850">
    <property type="entry name" value="Alkaline_phosphatase_core_sf"/>
</dbReference>
<evidence type="ECO:0000256" key="4">
    <source>
        <dbReference type="ARBA" id="ARBA00022512"/>
    </source>
</evidence>
<dbReference type="Gene3D" id="3.40.720.10">
    <property type="entry name" value="Alkaline Phosphatase, subunit A"/>
    <property type="match status" value="2"/>
</dbReference>
<protein>
    <recommendedName>
        <fullName evidence="3">phospholipase C</fullName>
        <ecNumber evidence="3">3.1.4.3</ecNumber>
    </recommendedName>
</protein>
<proteinExistence type="inferred from homology"/>
<dbReference type="EMBL" id="BLKW01000004">
    <property type="protein sequence ID" value="GFG75501.1"/>
    <property type="molecule type" value="Genomic_DNA"/>
</dbReference>
<evidence type="ECO:0000256" key="8">
    <source>
        <dbReference type="ARBA" id="ARBA00048421"/>
    </source>
</evidence>
<evidence type="ECO:0000313" key="9">
    <source>
        <dbReference type="EMBL" id="GFG75501.1"/>
    </source>
</evidence>
<comment type="caution">
    <text evidence="9">The sequence shown here is derived from an EMBL/GenBank/DDBJ whole genome shotgun (WGS) entry which is preliminary data.</text>
</comment>
<dbReference type="InterPro" id="IPR007312">
    <property type="entry name" value="Phosphoesterase"/>
</dbReference>
<dbReference type="AlphaFoldDB" id="A0A7I9Y0A8"/>
<evidence type="ECO:0000256" key="1">
    <source>
        <dbReference type="ARBA" id="ARBA00004191"/>
    </source>
</evidence>
<dbReference type="EC" id="3.1.4.3" evidence="3"/>
<dbReference type="RefSeq" id="WP_163758265.1">
    <property type="nucleotide sequence ID" value="NZ_BLKW01000004.1"/>
</dbReference>
<evidence type="ECO:0000256" key="5">
    <source>
        <dbReference type="ARBA" id="ARBA00022525"/>
    </source>
</evidence>
<evidence type="ECO:0000256" key="3">
    <source>
        <dbReference type="ARBA" id="ARBA00012018"/>
    </source>
</evidence>
<evidence type="ECO:0000256" key="2">
    <source>
        <dbReference type="ARBA" id="ARBA00009717"/>
    </source>
</evidence>
<dbReference type="CDD" id="cd16014">
    <property type="entry name" value="PLC"/>
    <property type="match status" value="1"/>
</dbReference>
<dbReference type="Proteomes" id="UP000465361">
    <property type="component" value="Unassembled WGS sequence"/>
</dbReference>
<evidence type="ECO:0000313" key="10">
    <source>
        <dbReference type="Proteomes" id="UP000465361"/>
    </source>
</evidence>
<comment type="catalytic activity">
    <reaction evidence="8">
        <text>a 1,2-diacyl-sn-glycero-3-phosphocholine + H2O = phosphocholine + a 1,2-diacyl-sn-glycerol + H(+)</text>
        <dbReference type="Rhea" id="RHEA:10604"/>
        <dbReference type="ChEBI" id="CHEBI:15377"/>
        <dbReference type="ChEBI" id="CHEBI:15378"/>
        <dbReference type="ChEBI" id="CHEBI:17815"/>
        <dbReference type="ChEBI" id="CHEBI:57643"/>
        <dbReference type="ChEBI" id="CHEBI:295975"/>
        <dbReference type="EC" id="3.1.4.3"/>
    </reaction>
    <physiologicalReaction direction="left-to-right" evidence="8">
        <dbReference type="Rhea" id="RHEA:10605"/>
    </physiologicalReaction>
</comment>
<dbReference type="Pfam" id="PF04185">
    <property type="entry name" value="Phosphoesterase"/>
    <property type="match status" value="1"/>
</dbReference>
<keyword evidence="7" id="KW-0843">Virulence</keyword>
<dbReference type="InterPro" id="IPR006311">
    <property type="entry name" value="TAT_signal"/>
</dbReference>
<dbReference type="PANTHER" id="PTHR31956">
    <property type="entry name" value="NON-SPECIFIC PHOSPHOLIPASE C4-RELATED"/>
    <property type="match status" value="1"/>
</dbReference>
<keyword evidence="5" id="KW-0964">Secreted</keyword>
<comment type="similarity">
    <text evidence="2">Belongs to the bacterial phospholipase C family.</text>
</comment>
<comment type="subcellular location">
    <subcellularLocation>
        <location evidence="1">Secreted</location>
        <location evidence="1">Cell wall</location>
    </subcellularLocation>
</comment>
<keyword evidence="10" id="KW-1185">Reference proteome</keyword>
<evidence type="ECO:0000256" key="7">
    <source>
        <dbReference type="ARBA" id="ARBA00023026"/>
    </source>
</evidence>
<organism evidence="9 10">
    <name type="scientific">Mycobacterium botniense</name>
    <dbReference type="NCBI Taxonomy" id="84962"/>
    <lineage>
        <taxon>Bacteria</taxon>
        <taxon>Bacillati</taxon>
        <taxon>Actinomycetota</taxon>
        <taxon>Actinomycetes</taxon>
        <taxon>Mycobacteriales</taxon>
        <taxon>Mycobacteriaceae</taxon>
        <taxon>Mycobacterium</taxon>
    </lineage>
</organism>
<dbReference type="PANTHER" id="PTHR31956:SF1">
    <property type="entry name" value="NON-SPECIFIC PHOSPHOLIPASE C1"/>
    <property type="match status" value="1"/>
</dbReference>